<evidence type="ECO:0000259" key="13">
    <source>
        <dbReference type="Pfam" id="PF02709"/>
    </source>
</evidence>
<feature type="region of interest" description="Disordered" evidence="11">
    <location>
        <begin position="772"/>
        <end position="792"/>
    </location>
</feature>
<dbReference type="EMBL" id="CAJNNW010032224">
    <property type="protein sequence ID" value="CAE8711823.1"/>
    <property type="molecule type" value="Genomic_DNA"/>
</dbReference>
<keyword evidence="10" id="KW-0325">Glycoprotein</keyword>
<evidence type="ECO:0000256" key="10">
    <source>
        <dbReference type="ARBA" id="ARBA00023180"/>
    </source>
</evidence>
<dbReference type="PANTHER" id="PTHR19300:SF57">
    <property type="entry name" value="BETA-1,4-N-ACETYLGALACTOSAMINYLTRANSFERASE"/>
    <property type="match status" value="1"/>
</dbReference>
<dbReference type="Proteomes" id="UP000626109">
    <property type="component" value="Unassembled WGS sequence"/>
</dbReference>
<keyword evidence="5" id="KW-0808">Transferase</keyword>
<feature type="compositionally biased region" description="Low complexity" evidence="11">
    <location>
        <begin position="774"/>
        <end position="792"/>
    </location>
</feature>
<evidence type="ECO:0000256" key="7">
    <source>
        <dbReference type="ARBA" id="ARBA00022968"/>
    </source>
</evidence>
<evidence type="ECO:0000256" key="5">
    <source>
        <dbReference type="ARBA" id="ARBA00022679"/>
    </source>
</evidence>
<protein>
    <recommendedName>
        <fullName evidence="17">Galactosyltransferase C-terminal domain-containing protein</fullName>
    </recommendedName>
</protein>
<keyword evidence="9 12" id="KW-0472">Membrane</keyword>
<evidence type="ECO:0000256" key="9">
    <source>
        <dbReference type="ARBA" id="ARBA00023136"/>
    </source>
</evidence>
<dbReference type="Pfam" id="PF13733">
    <property type="entry name" value="Glyco_transf_7N"/>
    <property type="match status" value="1"/>
</dbReference>
<dbReference type="Gene3D" id="3.90.550.10">
    <property type="entry name" value="Spore Coat Polysaccharide Biosynthesis Protein SpsA, Chain A"/>
    <property type="match status" value="1"/>
</dbReference>
<feature type="domain" description="Galactosyltransferase C-terminal" evidence="13">
    <location>
        <begin position="225"/>
        <end position="294"/>
    </location>
</feature>
<dbReference type="InterPro" id="IPR029044">
    <property type="entry name" value="Nucleotide-diphossugar_trans"/>
</dbReference>
<dbReference type="GO" id="GO:0008378">
    <property type="term" value="F:galactosyltransferase activity"/>
    <property type="evidence" value="ECO:0007669"/>
    <property type="project" value="TreeGrafter"/>
</dbReference>
<dbReference type="InterPro" id="IPR003859">
    <property type="entry name" value="Galactosyl_T"/>
</dbReference>
<dbReference type="Pfam" id="PF02709">
    <property type="entry name" value="Glyco_transf_7C"/>
    <property type="match status" value="1"/>
</dbReference>
<dbReference type="GO" id="GO:0005975">
    <property type="term" value="P:carbohydrate metabolic process"/>
    <property type="evidence" value="ECO:0007669"/>
    <property type="project" value="InterPro"/>
</dbReference>
<proteinExistence type="inferred from homology"/>
<evidence type="ECO:0000256" key="11">
    <source>
        <dbReference type="SAM" id="MobiDB-lite"/>
    </source>
</evidence>
<evidence type="ECO:0000256" key="2">
    <source>
        <dbReference type="ARBA" id="ARBA00004922"/>
    </source>
</evidence>
<keyword evidence="6 12" id="KW-0812">Transmembrane</keyword>
<keyword evidence="7" id="KW-0735">Signal-anchor</keyword>
<dbReference type="AlphaFoldDB" id="A0A813KSK5"/>
<feature type="compositionally biased region" description="Low complexity" evidence="11">
    <location>
        <begin position="80"/>
        <end position="96"/>
    </location>
</feature>
<feature type="domain" description="Galactosyltransferase N-terminal" evidence="14">
    <location>
        <begin position="127"/>
        <end position="220"/>
    </location>
</feature>
<evidence type="ECO:0000256" key="4">
    <source>
        <dbReference type="ARBA" id="ARBA00022676"/>
    </source>
</evidence>
<dbReference type="PANTHER" id="PTHR19300">
    <property type="entry name" value="BETA-1,4-GALACTOSYLTRANSFERASE"/>
    <property type="match status" value="1"/>
</dbReference>
<evidence type="ECO:0000313" key="15">
    <source>
        <dbReference type="EMBL" id="CAE8711823.1"/>
    </source>
</evidence>
<comment type="similarity">
    <text evidence="3">Belongs to the glycosyltransferase 7 family.</text>
</comment>
<name>A0A813KSK5_POLGL</name>
<dbReference type="InterPro" id="IPR027791">
    <property type="entry name" value="Galactosyl_T_C"/>
</dbReference>
<keyword evidence="4" id="KW-0328">Glycosyltransferase</keyword>
<dbReference type="InterPro" id="IPR027995">
    <property type="entry name" value="Galactosyl_T_N"/>
</dbReference>
<dbReference type="PRINTS" id="PR02050">
    <property type="entry name" value="B14GALTRFASE"/>
</dbReference>
<evidence type="ECO:0000256" key="3">
    <source>
        <dbReference type="ARBA" id="ARBA00005735"/>
    </source>
</evidence>
<dbReference type="GO" id="GO:0016020">
    <property type="term" value="C:membrane"/>
    <property type="evidence" value="ECO:0007669"/>
    <property type="project" value="UniProtKB-SubCell"/>
</dbReference>
<comment type="subcellular location">
    <subcellularLocation>
        <location evidence="1">Membrane</location>
        <topology evidence="1">Single-pass type II membrane protein</topology>
    </subcellularLocation>
</comment>
<feature type="region of interest" description="Disordered" evidence="11">
    <location>
        <begin position="74"/>
        <end position="125"/>
    </location>
</feature>
<evidence type="ECO:0008006" key="17">
    <source>
        <dbReference type="Google" id="ProtNLM"/>
    </source>
</evidence>
<evidence type="ECO:0000256" key="6">
    <source>
        <dbReference type="ARBA" id="ARBA00022692"/>
    </source>
</evidence>
<comment type="pathway">
    <text evidence="2">Protein modification; protein glycosylation.</text>
</comment>
<dbReference type="SUPFAM" id="SSF53448">
    <property type="entry name" value="Nucleotide-diphospho-sugar transferases"/>
    <property type="match status" value="1"/>
</dbReference>
<feature type="transmembrane region" description="Helical" evidence="12">
    <location>
        <begin position="20"/>
        <end position="36"/>
    </location>
</feature>
<comment type="caution">
    <text evidence="15">The sequence shown here is derived from an EMBL/GenBank/DDBJ whole genome shotgun (WGS) entry which is preliminary data.</text>
</comment>
<keyword evidence="8 12" id="KW-1133">Transmembrane helix</keyword>
<evidence type="ECO:0000256" key="1">
    <source>
        <dbReference type="ARBA" id="ARBA00004606"/>
    </source>
</evidence>
<organism evidence="15 16">
    <name type="scientific">Polarella glacialis</name>
    <name type="common">Dinoflagellate</name>
    <dbReference type="NCBI Taxonomy" id="89957"/>
    <lineage>
        <taxon>Eukaryota</taxon>
        <taxon>Sar</taxon>
        <taxon>Alveolata</taxon>
        <taxon>Dinophyceae</taxon>
        <taxon>Suessiales</taxon>
        <taxon>Suessiaceae</taxon>
        <taxon>Polarella</taxon>
    </lineage>
</organism>
<evidence type="ECO:0000256" key="12">
    <source>
        <dbReference type="SAM" id="Phobius"/>
    </source>
</evidence>
<reference evidence="15" key="1">
    <citation type="submission" date="2021-02" db="EMBL/GenBank/DDBJ databases">
        <authorList>
            <person name="Dougan E. K."/>
            <person name="Rhodes N."/>
            <person name="Thang M."/>
            <person name="Chan C."/>
        </authorList>
    </citation>
    <scope>NUCLEOTIDE SEQUENCE</scope>
</reference>
<evidence type="ECO:0000256" key="8">
    <source>
        <dbReference type="ARBA" id="ARBA00022989"/>
    </source>
</evidence>
<evidence type="ECO:0000259" key="14">
    <source>
        <dbReference type="Pfam" id="PF13733"/>
    </source>
</evidence>
<gene>
    <name evidence="15" type="ORF">PGLA2088_LOCUS36687</name>
</gene>
<accession>A0A813KSK5</accession>
<dbReference type="GO" id="GO:0005794">
    <property type="term" value="C:Golgi apparatus"/>
    <property type="evidence" value="ECO:0007669"/>
    <property type="project" value="TreeGrafter"/>
</dbReference>
<dbReference type="UniPathway" id="UPA00378"/>
<sequence length="850" mass="94081">MARRAKTCLCCSTRLLRQMLFVSAFVASGLGIFFSLRETSARSAENVIPRSGDLAASAPDQRLLLLLEEEDDGEQERPSELLPQQQVQEQQALPSAGAESGQADTTTLPHRSQRPENSKLAGQTGRNPSRVVVVIPFRDREPHLVKFREYWRWFANISRQHVDVVWDILVIEQFDSLLFSRGWLFNVGFAAAMKQGIKAKCYVIQDIDYLPDKGVDYSDCPKPTQLSSEIDRYKWSVPYPNSAGGIVAMSSSDWRSINGFSNQYLGWGGEDDELHHRLRLAKLLTGPHIRRPSKGHGRFSGKFMHSMNHTKRIGDNQAYARNVALLRQIETGSGRWKTDGLSDLKFHVVENIADASDSDVHGITYHLMKVRRGVKEHDVSKALLAIPSRELCGAASAEWTWVELGQPVPWDLAELRRRAAKAAGCDAEASKLRTFIVADLEWNLAKLSSDQNPRGVHSFLRSVSAPQSSALIVADLRTEAEVELSFLRRGSVWAPPSTFSVCSLHTGKEPQYHFFKKRSCAGGVWKEVPKAVFTAYTKPVQSNDALKLCYASSKKHEAQRIRKGSGCEGDWGGLKWVKERNLYVAPPAEQGAPNRKDALCVGSRAKDGPSGSKILKSEDCSSNGWSHDFVFGEFVTHRLSSKAKLICFATLPDGRARISDLASRCRANKAKLLGQFAVWTGEVASLDSFTLCSRLRSPHEDKDDRESMLCSSPGCCPEAWRQDLRFVLLRAAQAPETATALSQRVRGRSWLCFSPMSGGGFSIRAGSSCSDGSNKNNKNNKNNNNNNNNNNNMLALEVPSVADLATGILPAGEETLGVLTLLQEDSSCQSFICPEVLDLLYGKHRAAVEK</sequence>
<evidence type="ECO:0000313" key="16">
    <source>
        <dbReference type="Proteomes" id="UP000626109"/>
    </source>
</evidence>